<name>A0A1V1P549_9BACT</name>
<comment type="caution">
    <text evidence="1">The sequence shown here is derived from an EMBL/GenBank/DDBJ whole genome shotgun (WGS) entry which is preliminary data.</text>
</comment>
<dbReference type="EMBL" id="ATBP01000528">
    <property type="protein sequence ID" value="ETR69924.1"/>
    <property type="molecule type" value="Genomic_DNA"/>
</dbReference>
<dbReference type="PANTHER" id="PTHR34825:SF2">
    <property type="entry name" value="AAA-ATPASE-LIKE DOMAIN-CONTAINING PROTEIN"/>
    <property type="match status" value="1"/>
</dbReference>
<evidence type="ECO:0000313" key="2">
    <source>
        <dbReference type="Proteomes" id="UP000189670"/>
    </source>
</evidence>
<feature type="non-terminal residue" evidence="1">
    <location>
        <position position="121"/>
    </location>
</feature>
<dbReference type="Proteomes" id="UP000189670">
    <property type="component" value="Unassembled WGS sequence"/>
</dbReference>
<proteinExistence type="predicted"/>
<accession>A0A1V1P549</accession>
<dbReference type="AlphaFoldDB" id="A0A1V1P549"/>
<organism evidence="1 2">
    <name type="scientific">Candidatus Magnetoglobus multicellularis str. Araruama</name>
    <dbReference type="NCBI Taxonomy" id="890399"/>
    <lineage>
        <taxon>Bacteria</taxon>
        <taxon>Pseudomonadati</taxon>
        <taxon>Thermodesulfobacteriota</taxon>
        <taxon>Desulfobacteria</taxon>
        <taxon>Desulfobacterales</taxon>
        <taxon>Desulfobacteraceae</taxon>
        <taxon>Candidatus Magnetoglobus</taxon>
    </lineage>
</organism>
<reference evidence="2" key="1">
    <citation type="submission" date="2012-11" db="EMBL/GenBank/DDBJ databases">
        <authorList>
            <person name="Lucero-Rivera Y.E."/>
            <person name="Tovar-Ramirez D."/>
        </authorList>
    </citation>
    <scope>NUCLEOTIDE SEQUENCE [LARGE SCALE GENOMIC DNA]</scope>
    <source>
        <strain evidence="2">Araruama</strain>
    </source>
</reference>
<protein>
    <submittedName>
        <fullName evidence="1">Uncharacterized protein</fullName>
    </submittedName>
</protein>
<gene>
    <name evidence="1" type="ORF">OMM_09189</name>
</gene>
<evidence type="ECO:0000313" key="1">
    <source>
        <dbReference type="EMBL" id="ETR69924.1"/>
    </source>
</evidence>
<dbReference type="PANTHER" id="PTHR34825">
    <property type="entry name" value="CONSERVED PROTEIN, WITH A WEAK D-GALACTARATE DEHYDRATASE/ALTRONATE HYDROLASE DOMAIN"/>
    <property type="match status" value="1"/>
</dbReference>
<sequence>MVLYYLSEYQSNNLPPDELIDTNIASDYGKIKKLFALQKPFRNSQVLEELMTSGETPATLTPQFSFERDFNRNDFVSLLFYLGLISIKEDHLDALIFSIPNYVIKSLYRSYFIDFIKSEQH</sequence>